<dbReference type="EMBL" id="RCHU01000101">
    <property type="protein sequence ID" value="TKS15130.1"/>
    <property type="molecule type" value="Genomic_DNA"/>
</dbReference>
<feature type="compositionally biased region" description="Polar residues" evidence="1">
    <location>
        <begin position="1"/>
        <end position="14"/>
    </location>
</feature>
<evidence type="ECO:0000313" key="2">
    <source>
        <dbReference type="EMBL" id="TKS15130.1"/>
    </source>
</evidence>
<organism evidence="2">
    <name type="scientific">Populus alba</name>
    <name type="common">White poplar</name>
    <dbReference type="NCBI Taxonomy" id="43335"/>
    <lineage>
        <taxon>Eukaryota</taxon>
        <taxon>Viridiplantae</taxon>
        <taxon>Streptophyta</taxon>
        <taxon>Embryophyta</taxon>
        <taxon>Tracheophyta</taxon>
        <taxon>Spermatophyta</taxon>
        <taxon>Magnoliopsida</taxon>
        <taxon>eudicotyledons</taxon>
        <taxon>Gunneridae</taxon>
        <taxon>Pentapetalae</taxon>
        <taxon>rosids</taxon>
        <taxon>fabids</taxon>
        <taxon>Malpighiales</taxon>
        <taxon>Salicaceae</taxon>
        <taxon>Saliceae</taxon>
        <taxon>Populus</taxon>
    </lineage>
</organism>
<name>A0A4U5QVN0_POPAL</name>
<accession>A0A4U5QVN0</accession>
<feature type="region of interest" description="Disordered" evidence="1">
    <location>
        <begin position="1"/>
        <end position="59"/>
    </location>
</feature>
<dbReference type="AlphaFoldDB" id="A0A4U5QVN0"/>
<evidence type="ECO:0000256" key="1">
    <source>
        <dbReference type="SAM" id="MobiDB-lite"/>
    </source>
</evidence>
<comment type="caution">
    <text evidence="2">The sequence shown here is derived from an EMBL/GenBank/DDBJ whole genome shotgun (WGS) entry which is preliminary data.</text>
</comment>
<reference evidence="2" key="1">
    <citation type="submission" date="2018-10" db="EMBL/GenBank/DDBJ databases">
        <title>Population genomic analysis revealed the cold adaptation of white poplar.</title>
        <authorList>
            <person name="Liu Y.-J."/>
        </authorList>
    </citation>
    <scope>NUCLEOTIDE SEQUENCE [LARGE SCALE GENOMIC DNA]</scope>
    <source>
        <strain evidence="2">PAL-ZL1</strain>
    </source>
</reference>
<sequence length="128" mass="14482">MKSQGNVNHGSNTRPAKAEGKTTAIITTAGMSTKAKKKGKSTAVQKVEEERENTGGESTQMVMENLQCWEDQWPWYRGIVDEQMSWGSIWLPFCDVDYMGEACREMFSDVVWDDDIWNLKGIDKIPGE</sequence>
<gene>
    <name evidence="2" type="ORF">D5086_0000037970</name>
</gene>
<protein>
    <submittedName>
        <fullName evidence="2">Uncharacterized protein</fullName>
    </submittedName>
</protein>
<proteinExistence type="predicted"/>